<dbReference type="Proteomes" id="UP000182961">
    <property type="component" value="Unassembled WGS sequence"/>
</dbReference>
<sequence>MFLPTYYLLIFTKNTTTKPYYYLVKHNKKRSIHFTITLVYQLYKQHPMINKKIKHKKTTSCEVV</sequence>
<proteinExistence type="predicted"/>
<accession>A0A1I4RD20</accession>
<name>A0A1I4RD20_9FLAO</name>
<dbReference type="EMBL" id="FOUT01000001">
    <property type="protein sequence ID" value="SFM50095.1"/>
    <property type="molecule type" value="Genomic_DNA"/>
</dbReference>
<evidence type="ECO:0000313" key="2">
    <source>
        <dbReference type="Proteomes" id="UP000182961"/>
    </source>
</evidence>
<gene>
    <name evidence="1" type="ORF">SAMN05444143_101308</name>
</gene>
<dbReference type="AlphaFoldDB" id="A0A1I4RD20"/>
<organism evidence="1 2">
    <name type="scientific">Flavobacterium succinicans</name>
    <dbReference type="NCBI Taxonomy" id="29536"/>
    <lineage>
        <taxon>Bacteria</taxon>
        <taxon>Pseudomonadati</taxon>
        <taxon>Bacteroidota</taxon>
        <taxon>Flavobacteriia</taxon>
        <taxon>Flavobacteriales</taxon>
        <taxon>Flavobacteriaceae</taxon>
        <taxon>Flavobacterium</taxon>
    </lineage>
</organism>
<protein>
    <submittedName>
        <fullName evidence="1">Uncharacterized protein</fullName>
    </submittedName>
</protein>
<reference evidence="2" key="1">
    <citation type="submission" date="2016-10" db="EMBL/GenBank/DDBJ databases">
        <authorList>
            <person name="Varghese N."/>
            <person name="Submissions S."/>
        </authorList>
    </citation>
    <scope>NUCLEOTIDE SEQUENCE [LARGE SCALE GENOMIC DNA]</scope>
    <source>
        <strain evidence="2">DSM 4002</strain>
    </source>
</reference>
<evidence type="ECO:0000313" key="1">
    <source>
        <dbReference type="EMBL" id="SFM50095.1"/>
    </source>
</evidence>
<keyword evidence="2" id="KW-1185">Reference proteome</keyword>